<keyword evidence="6" id="KW-1185">Reference proteome</keyword>
<organism evidence="5 6">
    <name type="scientific">Chromohalobacter israelensis (strain ATCC BAA-138 / DSM 3043 / CIP 106854 / NCIMB 13768 / 1H11)</name>
    <name type="common">Chromohalobacter salexigens</name>
    <dbReference type="NCBI Taxonomy" id="290398"/>
    <lineage>
        <taxon>Bacteria</taxon>
        <taxon>Pseudomonadati</taxon>
        <taxon>Pseudomonadota</taxon>
        <taxon>Gammaproteobacteria</taxon>
        <taxon>Oceanospirillales</taxon>
        <taxon>Halomonadaceae</taxon>
        <taxon>Chromohalobacter</taxon>
    </lineage>
</organism>
<feature type="binding site" evidence="3">
    <location>
        <position position="103"/>
    </location>
    <ligand>
        <name>substrate</name>
    </ligand>
</feature>
<evidence type="ECO:0000256" key="3">
    <source>
        <dbReference type="PIRSR" id="PIRSR605511-2"/>
    </source>
</evidence>
<keyword evidence="3" id="KW-0862">Zinc</keyword>
<comment type="similarity">
    <text evidence="1">Belongs to the SMP-30/CGR1 family.</text>
</comment>
<feature type="domain" description="SMP-30/Gluconolactonase/LRE-like region" evidence="4">
    <location>
        <begin position="15"/>
        <end position="257"/>
    </location>
</feature>
<dbReference type="GO" id="GO:0005509">
    <property type="term" value="F:calcium ion binding"/>
    <property type="evidence" value="ECO:0007669"/>
    <property type="project" value="TreeGrafter"/>
</dbReference>
<dbReference type="KEGG" id="csa:Csal_0453"/>
<evidence type="ECO:0000256" key="2">
    <source>
        <dbReference type="PIRSR" id="PIRSR605511-1"/>
    </source>
</evidence>
<comment type="cofactor">
    <cofactor evidence="3">
        <name>Zn(2+)</name>
        <dbReference type="ChEBI" id="CHEBI:29105"/>
    </cofactor>
    <text evidence="3">Binds 1 divalent metal cation per subunit.</text>
</comment>
<dbReference type="HOGENOM" id="CLU_036110_3_1_6"/>
<reference evidence="5 6" key="1">
    <citation type="journal article" date="2011" name="Stand. Genomic Sci.">
        <title>Complete genome sequence of the halophilic and highly halotolerant Chromohalobacter salexigens type strain (1H11(T)).</title>
        <authorList>
            <person name="Copeland A."/>
            <person name="O'Connor K."/>
            <person name="Lucas S."/>
            <person name="Lapidus A."/>
            <person name="Berry K.W."/>
            <person name="Detter J.C."/>
            <person name="Del Rio T.G."/>
            <person name="Hammon N."/>
            <person name="Dalin E."/>
            <person name="Tice H."/>
            <person name="Pitluck S."/>
            <person name="Bruce D."/>
            <person name="Goodwin L."/>
            <person name="Han C."/>
            <person name="Tapia R."/>
            <person name="Saunders E."/>
            <person name="Schmutz J."/>
            <person name="Brettin T."/>
            <person name="Larimer F."/>
            <person name="Land M."/>
            <person name="Hauser L."/>
            <person name="Vargas C."/>
            <person name="Nieto J.J."/>
            <person name="Kyrpides N.C."/>
            <person name="Ivanova N."/>
            <person name="Goker M."/>
            <person name="Klenk H.P."/>
            <person name="Csonka L.N."/>
            <person name="Woyke T."/>
        </authorList>
    </citation>
    <scope>NUCLEOTIDE SEQUENCE [LARGE SCALE GENOMIC DNA]</scope>
    <source>
        <strain evidence="6">ATCC BAA-138 / DSM 3043 / CIP 106854 / NCIMB 13768 / 1H11</strain>
    </source>
</reference>
<dbReference type="RefSeq" id="WP_011505761.1">
    <property type="nucleotide sequence ID" value="NC_007963.1"/>
</dbReference>
<gene>
    <name evidence="5" type="ordered locus">Csal_0453</name>
</gene>
<dbReference type="AlphaFoldDB" id="Q1R0E3"/>
<protein>
    <submittedName>
        <fullName evidence="5">Gluconolactonase</fullName>
        <ecNumber evidence="5">3.1.1.17</ecNumber>
    </submittedName>
</protein>
<dbReference type="EMBL" id="CP000285">
    <property type="protein sequence ID" value="ABE57815.1"/>
    <property type="molecule type" value="Genomic_DNA"/>
</dbReference>
<dbReference type="EC" id="3.1.1.17" evidence="5"/>
<dbReference type="Pfam" id="PF08450">
    <property type="entry name" value="SGL"/>
    <property type="match status" value="1"/>
</dbReference>
<proteinExistence type="inferred from homology"/>
<dbReference type="STRING" id="290398.Csal_0453"/>
<feature type="active site" description="Proton donor/acceptor" evidence="2">
    <location>
        <position position="199"/>
    </location>
</feature>
<dbReference type="InterPro" id="IPR013658">
    <property type="entry name" value="SGL"/>
</dbReference>
<dbReference type="PANTHER" id="PTHR10907:SF47">
    <property type="entry name" value="REGUCALCIN"/>
    <property type="match status" value="1"/>
</dbReference>
<name>Q1R0E3_CHRI1</name>
<dbReference type="OrthoDB" id="9775406at2"/>
<dbReference type="PANTHER" id="PTHR10907">
    <property type="entry name" value="REGUCALCIN"/>
    <property type="match status" value="1"/>
</dbReference>
<keyword evidence="5" id="KW-0378">Hydrolase</keyword>
<feature type="binding site" evidence="3">
    <location>
        <position position="150"/>
    </location>
    <ligand>
        <name>a divalent metal cation</name>
        <dbReference type="ChEBI" id="CHEBI:60240"/>
    </ligand>
</feature>
<dbReference type="InterPro" id="IPR005511">
    <property type="entry name" value="SMP-30"/>
</dbReference>
<dbReference type="GO" id="GO:0019853">
    <property type="term" value="P:L-ascorbic acid biosynthetic process"/>
    <property type="evidence" value="ECO:0007669"/>
    <property type="project" value="TreeGrafter"/>
</dbReference>
<dbReference type="Gene3D" id="2.120.10.30">
    <property type="entry name" value="TolB, C-terminal domain"/>
    <property type="match status" value="1"/>
</dbReference>
<dbReference type="PRINTS" id="PR01790">
    <property type="entry name" value="SMP30FAMILY"/>
</dbReference>
<evidence type="ECO:0000313" key="6">
    <source>
        <dbReference type="Proteomes" id="UP000000239"/>
    </source>
</evidence>
<dbReference type="InterPro" id="IPR011042">
    <property type="entry name" value="6-blade_b-propeller_TolB-like"/>
</dbReference>
<dbReference type="SUPFAM" id="SSF63829">
    <property type="entry name" value="Calcium-dependent phosphotriesterase"/>
    <property type="match status" value="1"/>
</dbReference>
<keyword evidence="3" id="KW-0479">Metal-binding</keyword>
<dbReference type="Proteomes" id="UP000000239">
    <property type="component" value="Chromosome"/>
</dbReference>
<sequence>MTLAVRQAWNGRAQLGEGPLWSSELQALVFVDILGARLMAYMPDDDTTHCWSLEEACCWLAPHHDGGFVAGLRSRLVRLQLDEGGPHVLETLAHPVADRPGQRLNDGKADPEGRLWFGTMDDAERHASGALWRFDAGGLQTLDTPYTVTNGPAISPDGQTLYHTDSPARTVYAFTRHTDGTLSDKRVHLRFGEADGYPDGMTCDTEGGLWIAHWDGGRVTRFRPDGTRDRHIEVPASRVTCCTFGGDDLSRLYVTTAAVGRDNEPKAGSLFVTEPGLRGMPPCAYRPAP</sequence>
<evidence type="ECO:0000256" key="1">
    <source>
        <dbReference type="ARBA" id="ARBA00008853"/>
    </source>
</evidence>
<feature type="binding site" evidence="3">
    <location>
        <position position="199"/>
    </location>
    <ligand>
        <name>a divalent metal cation</name>
        <dbReference type="ChEBI" id="CHEBI:60240"/>
    </ligand>
</feature>
<evidence type="ECO:0000313" key="5">
    <source>
        <dbReference type="EMBL" id="ABE57815.1"/>
    </source>
</evidence>
<dbReference type="GeneID" id="95333205"/>
<feature type="binding site" evidence="3">
    <location>
        <position position="105"/>
    </location>
    <ligand>
        <name>substrate</name>
    </ligand>
</feature>
<evidence type="ECO:0000259" key="4">
    <source>
        <dbReference type="Pfam" id="PF08450"/>
    </source>
</evidence>
<dbReference type="GO" id="GO:0004341">
    <property type="term" value="F:gluconolactonase activity"/>
    <property type="evidence" value="ECO:0007669"/>
    <property type="project" value="UniProtKB-EC"/>
</dbReference>
<dbReference type="eggNOG" id="COG3386">
    <property type="taxonomic scope" value="Bacteria"/>
</dbReference>
<feature type="binding site" evidence="3">
    <location>
        <position position="17"/>
    </location>
    <ligand>
        <name>a divalent metal cation</name>
        <dbReference type="ChEBI" id="CHEBI:60240"/>
    </ligand>
</feature>
<accession>Q1R0E3</accession>